<dbReference type="GO" id="GO:0003677">
    <property type="term" value="F:DNA binding"/>
    <property type="evidence" value="ECO:0007669"/>
    <property type="project" value="UniProtKB-KW"/>
</dbReference>
<dbReference type="InterPro" id="IPR000595">
    <property type="entry name" value="cNMP-bd_dom"/>
</dbReference>
<dbReference type="SMART" id="SM00448">
    <property type="entry name" value="REC"/>
    <property type="match status" value="1"/>
</dbReference>
<keyword evidence="10" id="KW-1185">Reference proteome</keyword>
<sequence length="354" mass="40559">MGKTILLIEQSQEGLQHTGEVLELASYEVLHAHNGAQGIEMAIQSFPDLILCDIMMPELDGFGILHILKKNPLTERIPFIFMSEKDKKGDFRKGMSAGADDYLIKPFEDVNFLEAVEMQLQKMDLQQAEVRKNVHSSDEFPEETRGLNELQVFLADKYRTIAYKKKQVLFSEGELPTCLYYINYGKVKVFKTDHSGNEYITHISREGEYIGYSNLLEGTAYSTTAEAMEDAQVCTIRNQDFLFLLHHNHDIANQFIKMLSSDLIQQEIRMLSLAYHSVRKRVAEALLLFQSKYHPEGINSLEMVISREDLSNLVGASKETVIRVLSDFKDEQLVKTTKNSITILNFNKLMRMKN</sequence>
<dbReference type="SUPFAM" id="SSF46785">
    <property type="entry name" value="Winged helix' DNA-binding domain"/>
    <property type="match status" value="1"/>
</dbReference>
<keyword evidence="4" id="KW-0804">Transcription</keyword>
<dbReference type="SMART" id="SM00419">
    <property type="entry name" value="HTH_CRP"/>
    <property type="match status" value="1"/>
</dbReference>
<dbReference type="Pfam" id="PF00027">
    <property type="entry name" value="cNMP_binding"/>
    <property type="match status" value="1"/>
</dbReference>
<dbReference type="InterPro" id="IPR012318">
    <property type="entry name" value="HTH_CRP"/>
</dbReference>
<dbReference type="PROSITE" id="PS50110">
    <property type="entry name" value="RESPONSE_REGULATORY"/>
    <property type="match status" value="1"/>
</dbReference>
<accession>A0A6C0GBV1</accession>
<dbReference type="PANTHER" id="PTHR44591:SF3">
    <property type="entry name" value="RESPONSE REGULATORY DOMAIN-CONTAINING PROTEIN"/>
    <property type="match status" value="1"/>
</dbReference>
<dbReference type="GO" id="GO:0006355">
    <property type="term" value="P:regulation of DNA-templated transcription"/>
    <property type="evidence" value="ECO:0007669"/>
    <property type="project" value="InterPro"/>
</dbReference>
<dbReference type="GO" id="GO:0000160">
    <property type="term" value="P:phosphorelay signal transduction system"/>
    <property type="evidence" value="ECO:0007669"/>
    <property type="project" value="InterPro"/>
</dbReference>
<dbReference type="KEGG" id="rhoz:GXP67_00690"/>
<protein>
    <submittedName>
        <fullName evidence="9">Response regulator</fullName>
    </submittedName>
</protein>
<dbReference type="EMBL" id="CP048222">
    <property type="protein sequence ID" value="QHT65292.1"/>
    <property type="molecule type" value="Genomic_DNA"/>
</dbReference>
<keyword evidence="3" id="KW-0238">DNA-binding</keyword>
<dbReference type="CDD" id="cd00038">
    <property type="entry name" value="CAP_ED"/>
    <property type="match status" value="1"/>
</dbReference>
<dbReference type="Pfam" id="PF00072">
    <property type="entry name" value="Response_reg"/>
    <property type="match status" value="1"/>
</dbReference>
<dbReference type="InterPro" id="IPR018490">
    <property type="entry name" value="cNMP-bd_dom_sf"/>
</dbReference>
<feature type="domain" description="Response regulatory" evidence="7">
    <location>
        <begin position="4"/>
        <end position="120"/>
    </location>
</feature>
<dbReference type="InterPro" id="IPR050595">
    <property type="entry name" value="Bact_response_regulator"/>
</dbReference>
<keyword evidence="1 5" id="KW-0597">Phosphoprotein</keyword>
<dbReference type="SUPFAM" id="SSF52172">
    <property type="entry name" value="CheY-like"/>
    <property type="match status" value="1"/>
</dbReference>
<dbReference type="PROSITE" id="PS50042">
    <property type="entry name" value="CNMP_BINDING_3"/>
    <property type="match status" value="1"/>
</dbReference>
<dbReference type="InterPro" id="IPR036388">
    <property type="entry name" value="WH-like_DNA-bd_sf"/>
</dbReference>
<dbReference type="PRINTS" id="PR00034">
    <property type="entry name" value="HTHCRP"/>
</dbReference>
<dbReference type="PANTHER" id="PTHR44591">
    <property type="entry name" value="STRESS RESPONSE REGULATOR PROTEIN 1"/>
    <property type="match status" value="1"/>
</dbReference>
<evidence type="ECO:0000259" key="6">
    <source>
        <dbReference type="PROSITE" id="PS50042"/>
    </source>
</evidence>
<organism evidence="9 10">
    <name type="scientific">Rhodocytophaga rosea</name>
    <dbReference type="NCBI Taxonomy" id="2704465"/>
    <lineage>
        <taxon>Bacteria</taxon>
        <taxon>Pseudomonadati</taxon>
        <taxon>Bacteroidota</taxon>
        <taxon>Cytophagia</taxon>
        <taxon>Cytophagales</taxon>
        <taxon>Rhodocytophagaceae</taxon>
        <taxon>Rhodocytophaga</taxon>
    </lineage>
</organism>
<keyword evidence="2" id="KW-0805">Transcription regulation</keyword>
<reference evidence="9 10" key="1">
    <citation type="submission" date="2020-01" db="EMBL/GenBank/DDBJ databases">
        <authorList>
            <person name="Kim M.K."/>
        </authorList>
    </citation>
    <scope>NUCLEOTIDE SEQUENCE [LARGE SCALE GENOMIC DNA]</scope>
    <source>
        <strain evidence="9 10">172606-1</strain>
    </source>
</reference>
<dbReference type="SUPFAM" id="SSF51206">
    <property type="entry name" value="cAMP-binding domain-like"/>
    <property type="match status" value="1"/>
</dbReference>
<dbReference type="PROSITE" id="PS51063">
    <property type="entry name" value="HTH_CRP_2"/>
    <property type="match status" value="1"/>
</dbReference>
<dbReference type="Gene3D" id="1.10.10.10">
    <property type="entry name" value="Winged helix-like DNA-binding domain superfamily/Winged helix DNA-binding domain"/>
    <property type="match status" value="1"/>
</dbReference>
<proteinExistence type="predicted"/>
<dbReference type="InterPro" id="IPR001789">
    <property type="entry name" value="Sig_transdc_resp-reg_receiver"/>
</dbReference>
<evidence type="ECO:0000256" key="2">
    <source>
        <dbReference type="ARBA" id="ARBA00023015"/>
    </source>
</evidence>
<evidence type="ECO:0000256" key="1">
    <source>
        <dbReference type="ARBA" id="ARBA00022553"/>
    </source>
</evidence>
<evidence type="ECO:0000313" key="9">
    <source>
        <dbReference type="EMBL" id="QHT65292.1"/>
    </source>
</evidence>
<dbReference type="Pfam" id="PF13545">
    <property type="entry name" value="HTH_Crp_2"/>
    <property type="match status" value="1"/>
</dbReference>
<gene>
    <name evidence="9" type="ORF">GXP67_00690</name>
</gene>
<dbReference type="Gene3D" id="2.60.120.10">
    <property type="entry name" value="Jelly Rolls"/>
    <property type="match status" value="1"/>
</dbReference>
<feature type="domain" description="Cyclic nucleotide-binding" evidence="6">
    <location>
        <begin position="154"/>
        <end position="262"/>
    </location>
</feature>
<dbReference type="AlphaFoldDB" id="A0A6C0GBV1"/>
<evidence type="ECO:0000313" key="10">
    <source>
        <dbReference type="Proteomes" id="UP000480178"/>
    </source>
</evidence>
<evidence type="ECO:0000259" key="8">
    <source>
        <dbReference type="PROSITE" id="PS51063"/>
    </source>
</evidence>
<dbReference type="SMART" id="SM00100">
    <property type="entry name" value="cNMP"/>
    <property type="match status" value="1"/>
</dbReference>
<dbReference type="InterPro" id="IPR014710">
    <property type="entry name" value="RmlC-like_jellyroll"/>
</dbReference>
<feature type="domain" description="HTH crp-type" evidence="8">
    <location>
        <begin position="276"/>
        <end position="347"/>
    </location>
</feature>
<dbReference type="Gene3D" id="3.40.50.2300">
    <property type="match status" value="1"/>
</dbReference>
<evidence type="ECO:0000256" key="3">
    <source>
        <dbReference type="ARBA" id="ARBA00023125"/>
    </source>
</evidence>
<dbReference type="RefSeq" id="WP_162441379.1">
    <property type="nucleotide sequence ID" value="NZ_CP048222.1"/>
</dbReference>
<dbReference type="InterPro" id="IPR011006">
    <property type="entry name" value="CheY-like_superfamily"/>
</dbReference>
<dbReference type="Proteomes" id="UP000480178">
    <property type="component" value="Chromosome"/>
</dbReference>
<feature type="modified residue" description="4-aspartylphosphate" evidence="5">
    <location>
        <position position="53"/>
    </location>
</feature>
<evidence type="ECO:0000256" key="4">
    <source>
        <dbReference type="ARBA" id="ARBA00023163"/>
    </source>
</evidence>
<evidence type="ECO:0000256" key="5">
    <source>
        <dbReference type="PROSITE-ProRule" id="PRU00169"/>
    </source>
</evidence>
<name>A0A6C0GBV1_9BACT</name>
<dbReference type="InterPro" id="IPR036390">
    <property type="entry name" value="WH_DNA-bd_sf"/>
</dbReference>
<evidence type="ECO:0000259" key="7">
    <source>
        <dbReference type="PROSITE" id="PS50110"/>
    </source>
</evidence>